<keyword evidence="1" id="KW-0175">Coiled coil</keyword>
<comment type="caution">
    <text evidence="3">The sequence shown here is derived from an EMBL/GenBank/DDBJ whole genome shotgun (WGS) entry which is preliminary data.</text>
</comment>
<accession>A0A9J6QNQ8</accession>
<gene>
    <name evidence="3" type="ORF">OBO34_11715</name>
</gene>
<protein>
    <submittedName>
        <fullName evidence="3">Uncharacterized protein</fullName>
    </submittedName>
</protein>
<evidence type="ECO:0000256" key="1">
    <source>
        <dbReference type="SAM" id="Coils"/>
    </source>
</evidence>
<name>A0A9J6QNQ8_9FIRM</name>
<keyword evidence="2" id="KW-1133">Transmembrane helix</keyword>
<dbReference type="RefSeq" id="WP_253021210.1">
    <property type="nucleotide sequence ID" value="NZ_JAOSHN010000004.1"/>
</dbReference>
<sequence>MKKYKDEMIKNQLDQAIEEGDVNLADQLTAKLLELEGLAAKTDVPKWRYGKGCGRAGGKRRRLLISLAAVMAAILTIGTVAYASGILFPEIKNEDGSATPVNAAMDSKEYRAAREYNRYLDSLTEEELAKTADRSADAVYDMPQKVKEICQEYGLKYATEGQAISSYEDMENQLAIRGLSGILNRQLADALKSTISQSSGGYSFDDGNLHLEMEIADQNQAQGNTILSIDLTPEGSFPWMGFESNTGPKEQQKKTVQIETNSGIPFIGTVDEMRVSAFGKAGRYFVTVHAARDFAQEDLDQYNRQLDGINRMYDKKIKEETKLSGREALEEKVSAAIDTADKEEPQLMKEAFAENGNAAAYEKLLKQYGNLSDEEVRLWDAYMAELNHLSLEEPEVAIQDLKACLEKINFDRFTE</sequence>
<proteinExistence type="predicted"/>
<feature type="coiled-coil region" evidence="1">
    <location>
        <begin position="292"/>
        <end position="319"/>
    </location>
</feature>
<keyword evidence="2" id="KW-0812">Transmembrane</keyword>
<dbReference type="EMBL" id="JAOSHN010000004">
    <property type="protein sequence ID" value="MCU7379016.1"/>
    <property type="molecule type" value="Genomic_DNA"/>
</dbReference>
<keyword evidence="4" id="KW-1185">Reference proteome</keyword>
<evidence type="ECO:0000313" key="3">
    <source>
        <dbReference type="EMBL" id="MCU7379016.1"/>
    </source>
</evidence>
<dbReference type="AlphaFoldDB" id="A0A9J6QNQ8"/>
<feature type="transmembrane region" description="Helical" evidence="2">
    <location>
        <begin position="63"/>
        <end position="88"/>
    </location>
</feature>
<reference evidence="3" key="1">
    <citation type="submission" date="2022-09" db="EMBL/GenBank/DDBJ databases">
        <title>Culturomic study of gut microbiota in children with autism spectrum disorder.</title>
        <authorList>
            <person name="Efimov B.A."/>
            <person name="Chaplin A.V."/>
            <person name="Sokolova S.R."/>
            <person name="Pikina A.P."/>
            <person name="Korzhanova M."/>
            <person name="Belova V."/>
            <person name="Korostin D."/>
        </authorList>
    </citation>
    <scope>NUCLEOTIDE SEQUENCE</scope>
    <source>
        <strain evidence="3">ASD5510</strain>
    </source>
</reference>
<evidence type="ECO:0000256" key="2">
    <source>
        <dbReference type="SAM" id="Phobius"/>
    </source>
</evidence>
<keyword evidence="2" id="KW-0472">Membrane</keyword>
<evidence type="ECO:0000313" key="4">
    <source>
        <dbReference type="Proteomes" id="UP001065549"/>
    </source>
</evidence>
<organism evidence="3 4">
    <name type="scientific">Hominibacterium faecale</name>
    <dbReference type="NCBI Taxonomy" id="2839743"/>
    <lineage>
        <taxon>Bacteria</taxon>
        <taxon>Bacillati</taxon>
        <taxon>Bacillota</taxon>
        <taxon>Clostridia</taxon>
        <taxon>Peptostreptococcales</taxon>
        <taxon>Anaerovoracaceae</taxon>
        <taxon>Hominibacterium</taxon>
    </lineage>
</organism>
<dbReference type="Proteomes" id="UP001065549">
    <property type="component" value="Unassembled WGS sequence"/>
</dbReference>